<organism evidence="1 2">
    <name type="scientific">Pseudomonas syringae pv. actinidiae ICMP 18807</name>
    <dbReference type="NCBI Taxonomy" id="1194404"/>
    <lineage>
        <taxon>Bacteria</taxon>
        <taxon>Pseudomonadati</taxon>
        <taxon>Pseudomonadota</taxon>
        <taxon>Gammaproteobacteria</taxon>
        <taxon>Pseudomonadales</taxon>
        <taxon>Pseudomonadaceae</taxon>
        <taxon>Pseudomonas</taxon>
        <taxon>Pseudomonas syringae</taxon>
    </lineage>
</organism>
<sequence length="66" mass="7661">MMQAPALKIKLKGMLLNGLLMKLVMACECEWYANRLPKSLLLPSLMILLFHPTSLLSRIYVRRSYH</sequence>
<reference evidence="1 2" key="1">
    <citation type="journal article" date="2013" name="PLoS Pathog.">
        <title>Genomic analysis of the Kiwifruit pathogen Pseudomonas syringae pv. actinidiae provides insight into the origins of an emergent plant disease.</title>
        <authorList>
            <person name="McCann H.C."/>
            <person name="Rikkerink E.H."/>
            <person name="Bertels F."/>
            <person name="Fiers M."/>
            <person name="Lu A."/>
            <person name="Rees-George J."/>
            <person name="Andersen M.T."/>
            <person name="Gleave A.P."/>
            <person name="Haubold B."/>
            <person name="Wohlers M.W."/>
            <person name="Guttman D.S."/>
            <person name="Wang P.W."/>
            <person name="Straub C."/>
            <person name="Vanneste J.L."/>
            <person name="Rainey P.B."/>
            <person name="Templeton M.D."/>
        </authorList>
    </citation>
    <scope>NUCLEOTIDE SEQUENCE [LARGE SCALE GENOMIC DNA]</scope>
    <source>
        <strain evidence="1 2">ICMP 18807</strain>
    </source>
</reference>
<proteinExistence type="predicted"/>
<protein>
    <submittedName>
        <fullName evidence="1">Uncharacterized protein</fullName>
    </submittedName>
</protein>
<evidence type="ECO:0000313" key="2">
    <source>
        <dbReference type="Proteomes" id="UP000015729"/>
    </source>
</evidence>
<evidence type="ECO:0000313" key="1">
    <source>
        <dbReference type="EMBL" id="EPN50956.1"/>
    </source>
</evidence>
<comment type="caution">
    <text evidence="1">The sequence shown here is derived from an EMBL/GenBank/DDBJ whole genome shotgun (WGS) entry which is preliminary data.</text>
</comment>
<dbReference type="EMBL" id="AOKG01001257">
    <property type="protein sequence ID" value="EPN50956.1"/>
    <property type="molecule type" value="Genomic_DNA"/>
</dbReference>
<dbReference type="AlphaFoldDB" id="S6U4U7"/>
<gene>
    <name evidence="1" type="ORF">A244_18358</name>
</gene>
<name>S6U4U7_PSESF</name>
<accession>S6U4U7</accession>
<dbReference type="Proteomes" id="UP000015729">
    <property type="component" value="Unassembled WGS sequence"/>
</dbReference>